<accession>A0ABP4X1E7</accession>
<reference evidence="4" key="1">
    <citation type="journal article" date="2019" name="Int. J. Syst. Evol. Microbiol.">
        <title>The Global Catalogue of Microorganisms (GCM) 10K type strain sequencing project: providing services to taxonomists for standard genome sequencing and annotation.</title>
        <authorList>
            <consortium name="The Broad Institute Genomics Platform"/>
            <consortium name="The Broad Institute Genome Sequencing Center for Infectious Disease"/>
            <person name="Wu L."/>
            <person name="Ma J."/>
        </authorList>
    </citation>
    <scope>NUCLEOTIDE SEQUENCE [LARGE SCALE GENOMIC DNA]</scope>
    <source>
        <strain evidence="4">JCM 15591</strain>
    </source>
</reference>
<dbReference type="Proteomes" id="UP001501475">
    <property type="component" value="Unassembled WGS sequence"/>
</dbReference>
<name>A0ABP4X1E7_9MICO</name>
<sequence>MSTPDFPLPDTIAGVPGDSGRPAPRTRVLLMSSNGAGMGHLTRLLAYAQHLPPHIEPYVLSLSQAVPVVAGFGYRYEYLPSAGALGMTSALWQPLFAERLAEAVGRIAPALVVFDGTHPYRGIDQARAAHPDVRWVWSRRGMWKTGRNSDQLAKSAWFDEVIEPGDLAAEADRGASASAPAFRVGPVTLVDGAELVTRAEARAALGLPADGRIGLVSLGAGNINDTTGEVGGASAALRANDCAVAVTDVAIAESAHTADVHLVRAYPLARFYRAFDVVISAAGYNSFHELLRLGVPALFVPNTETSLDDQVARATYAGERGWARTLASAAGPDASEAVRLMLAHGADMAGSAAASDPGNGAPAAAARLMAVLSEASRPPDLGPSDAIDDVVAGAGVDPGEGRA</sequence>
<comment type="caution">
    <text evidence="3">The sequence shown here is derived from an EMBL/GenBank/DDBJ whole genome shotgun (WGS) entry which is preliminary data.</text>
</comment>
<dbReference type="SUPFAM" id="SSF53756">
    <property type="entry name" value="UDP-Glycosyltransferase/glycogen phosphorylase"/>
    <property type="match status" value="1"/>
</dbReference>
<dbReference type="Gene3D" id="3.40.50.2000">
    <property type="entry name" value="Glycogen Phosphorylase B"/>
    <property type="match status" value="1"/>
</dbReference>
<keyword evidence="4" id="KW-1185">Reference proteome</keyword>
<dbReference type="RefSeq" id="WP_344067390.1">
    <property type="nucleotide sequence ID" value="NZ_BAAAPN010000057.1"/>
</dbReference>
<evidence type="ECO:0000313" key="4">
    <source>
        <dbReference type="Proteomes" id="UP001501475"/>
    </source>
</evidence>
<feature type="domain" description="Glycosyl transferase family 28 C-terminal" evidence="2">
    <location>
        <begin position="269"/>
        <end position="326"/>
    </location>
</feature>
<protein>
    <recommendedName>
        <fullName evidence="2">Glycosyl transferase family 28 C-terminal domain-containing protein</fullName>
    </recommendedName>
</protein>
<organism evidence="3 4">
    <name type="scientific">Nostocoides vanveenii</name>
    <dbReference type="NCBI Taxonomy" id="330835"/>
    <lineage>
        <taxon>Bacteria</taxon>
        <taxon>Bacillati</taxon>
        <taxon>Actinomycetota</taxon>
        <taxon>Actinomycetes</taxon>
        <taxon>Micrococcales</taxon>
        <taxon>Intrasporangiaceae</taxon>
        <taxon>Nostocoides</taxon>
    </lineage>
</organism>
<evidence type="ECO:0000259" key="2">
    <source>
        <dbReference type="Pfam" id="PF04101"/>
    </source>
</evidence>
<dbReference type="EMBL" id="BAAAPN010000057">
    <property type="protein sequence ID" value="GAA1767347.1"/>
    <property type="molecule type" value="Genomic_DNA"/>
</dbReference>
<evidence type="ECO:0000256" key="1">
    <source>
        <dbReference type="SAM" id="MobiDB-lite"/>
    </source>
</evidence>
<dbReference type="Pfam" id="PF04101">
    <property type="entry name" value="Glyco_tran_28_C"/>
    <property type="match status" value="1"/>
</dbReference>
<gene>
    <name evidence="3" type="ORF">GCM10009810_27590</name>
</gene>
<feature type="region of interest" description="Disordered" evidence="1">
    <location>
        <begin position="376"/>
        <end position="403"/>
    </location>
</feature>
<feature type="region of interest" description="Disordered" evidence="1">
    <location>
        <begin position="1"/>
        <end position="23"/>
    </location>
</feature>
<evidence type="ECO:0000313" key="3">
    <source>
        <dbReference type="EMBL" id="GAA1767347.1"/>
    </source>
</evidence>
<proteinExistence type="predicted"/>
<dbReference type="InterPro" id="IPR007235">
    <property type="entry name" value="Glyco_trans_28_C"/>
</dbReference>